<evidence type="ECO:0000313" key="6">
    <source>
        <dbReference type="EMBL" id="MXV19205.1"/>
    </source>
</evidence>
<dbReference type="InterPro" id="IPR002641">
    <property type="entry name" value="PNPLA_dom"/>
</dbReference>
<protein>
    <recommendedName>
        <fullName evidence="5">PNPLA domain-containing protein</fullName>
    </recommendedName>
</protein>
<dbReference type="PANTHER" id="PTHR14226:SF78">
    <property type="entry name" value="SLR0060 PROTEIN"/>
    <property type="match status" value="1"/>
</dbReference>
<evidence type="ECO:0000256" key="2">
    <source>
        <dbReference type="ARBA" id="ARBA00022963"/>
    </source>
</evidence>
<keyword evidence="2" id="KW-0442">Lipid degradation</keyword>
<evidence type="ECO:0000256" key="3">
    <source>
        <dbReference type="ARBA" id="ARBA00023098"/>
    </source>
</evidence>
<accession>A0A6I4YNV9</accession>
<dbReference type="Pfam" id="PF01734">
    <property type="entry name" value="Patatin"/>
    <property type="match status" value="1"/>
</dbReference>
<sequence length="391" mass="42758">MKPVTLVGSWREGPHGGPEPTTGREGSGLCLSGGGYRAALFHLGAARRLNELGLLHTLDTVSSVSGGSLFSALMATTLPWTQQRAFSNQEINQLQCCTRRLCAQDIRTLPILRRLWPTRWSGPPAILDVARLLEEHIRGPLTGLPDTPEFLFCASDLGNGTNWTFGRGRSGGYLAGDIDSAALNWPLARAAAVSACFPPVFQPVILNGPGLHGPVTLNDGGNYDNLGLEPVWKRRAVVLVSDGGGRSQRGVGNNRWSQLLRFVTMGDAQARSLRRRWLIADARRQIYHAVYWAVSQDVSVFAPRLPPDAECLREGYPPPVAQAIGRIRTDLNHFTPDEQGLLENHGYTLADAALQAYFPFRPPSTPWPDLHLPHSHLRPGSGEVAALTRRR</sequence>
<organism evidence="6 7">
    <name type="scientific">Deinococcus xianganensis</name>
    <dbReference type="NCBI Taxonomy" id="1507289"/>
    <lineage>
        <taxon>Bacteria</taxon>
        <taxon>Thermotogati</taxon>
        <taxon>Deinococcota</taxon>
        <taxon>Deinococci</taxon>
        <taxon>Deinococcales</taxon>
        <taxon>Deinococcaceae</taxon>
        <taxon>Deinococcus</taxon>
    </lineage>
</organism>
<dbReference type="Proteomes" id="UP000430519">
    <property type="component" value="Unassembled WGS sequence"/>
</dbReference>
<dbReference type="GO" id="GO:0016787">
    <property type="term" value="F:hydrolase activity"/>
    <property type="evidence" value="ECO:0007669"/>
    <property type="project" value="UniProtKB-KW"/>
</dbReference>
<dbReference type="PANTHER" id="PTHR14226">
    <property type="entry name" value="NEUROPATHY TARGET ESTERASE/SWISS CHEESE D.MELANOGASTER"/>
    <property type="match status" value="1"/>
</dbReference>
<dbReference type="EMBL" id="WVHK01000015">
    <property type="protein sequence ID" value="MXV19205.1"/>
    <property type="molecule type" value="Genomic_DNA"/>
</dbReference>
<dbReference type="Gene3D" id="3.40.1090.10">
    <property type="entry name" value="Cytosolic phospholipase A2 catalytic domain"/>
    <property type="match status" value="2"/>
</dbReference>
<dbReference type="InterPro" id="IPR050301">
    <property type="entry name" value="NTE"/>
</dbReference>
<keyword evidence="3" id="KW-0443">Lipid metabolism</keyword>
<dbReference type="SUPFAM" id="SSF52151">
    <property type="entry name" value="FabD/lysophospholipase-like"/>
    <property type="match status" value="1"/>
</dbReference>
<dbReference type="InterPro" id="IPR016035">
    <property type="entry name" value="Acyl_Trfase/lysoPLipase"/>
</dbReference>
<dbReference type="AlphaFoldDB" id="A0A6I4YNV9"/>
<dbReference type="RefSeq" id="WP_160977712.1">
    <property type="nucleotide sequence ID" value="NZ_WVHK01000015.1"/>
</dbReference>
<feature type="region of interest" description="Disordered" evidence="4">
    <location>
        <begin position="1"/>
        <end position="26"/>
    </location>
</feature>
<evidence type="ECO:0000313" key="7">
    <source>
        <dbReference type="Proteomes" id="UP000430519"/>
    </source>
</evidence>
<proteinExistence type="predicted"/>
<gene>
    <name evidence="6" type="ORF">GLX28_06110</name>
</gene>
<keyword evidence="7" id="KW-1185">Reference proteome</keyword>
<reference evidence="6 7" key="1">
    <citation type="submission" date="2019-11" db="EMBL/GenBank/DDBJ databases">
        <title>Genome sequence of Deinococcus xianganensis Y35, AI-2 producing algicidal bacterium, isolated from lake water.</title>
        <authorList>
            <person name="Li Y."/>
        </authorList>
    </citation>
    <scope>NUCLEOTIDE SEQUENCE [LARGE SCALE GENOMIC DNA]</scope>
    <source>
        <strain evidence="6 7">Y35</strain>
    </source>
</reference>
<keyword evidence="1" id="KW-0378">Hydrolase</keyword>
<name>A0A6I4YNV9_9DEIO</name>
<evidence type="ECO:0000256" key="4">
    <source>
        <dbReference type="SAM" id="MobiDB-lite"/>
    </source>
</evidence>
<comment type="caution">
    <text evidence="6">The sequence shown here is derived from an EMBL/GenBank/DDBJ whole genome shotgun (WGS) entry which is preliminary data.</text>
</comment>
<evidence type="ECO:0000259" key="5">
    <source>
        <dbReference type="Pfam" id="PF01734"/>
    </source>
</evidence>
<evidence type="ECO:0000256" key="1">
    <source>
        <dbReference type="ARBA" id="ARBA00022801"/>
    </source>
</evidence>
<feature type="domain" description="PNPLA" evidence="5">
    <location>
        <begin position="29"/>
        <end position="232"/>
    </location>
</feature>
<dbReference type="GO" id="GO:0016042">
    <property type="term" value="P:lipid catabolic process"/>
    <property type="evidence" value="ECO:0007669"/>
    <property type="project" value="UniProtKB-KW"/>
</dbReference>